<evidence type="ECO:0000256" key="13">
    <source>
        <dbReference type="SAM" id="Phobius"/>
    </source>
</evidence>
<keyword evidence="7" id="KW-0915">Sodium</keyword>
<feature type="transmembrane region" description="Helical" evidence="13">
    <location>
        <begin position="437"/>
        <end position="456"/>
    </location>
</feature>
<keyword evidence="4" id="KW-1003">Cell membrane</keyword>
<feature type="transmembrane region" description="Helical" evidence="13">
    <location>
        <begin position="205"/>
        <end position="233"/>
    </location>
</feature>
<keyword evidence="6 13" id="KW-1133">Transmembrane helix</keyword>
<evidence type="ECO:0000313" key="14">
    <source>
        <dbReference type="EMBL" id="KAJ8037442.1"/>
    </source>
</evidence>
<evidence type="ECO:0000256" key="11">
    <source>
        <dbReference type="RuleBase" id="RU362091"/>
    </source>
</evidence>
<protein>
    <submittedName>
        <fullName evidence="14">Sodium-coupled monocarboxylate transporter 1</fullName>
    </submittedName>
</protein>
<dbReference type="InterPro" id="IPR038377">
    <property type="entry name" value="Na/Glc_symporter_sf"/>
</dbReference>
<evidence type="ECO:0000256" key="2">
    <source>
        <dbReference type="ARBA" id="ARBA00006434"/>
    </source>
</evidence>
<feature type="transmembrane region" description="Helical" evidence="13">
    <location>
        <begin position="51"/>
        <end position="71"/>
    </location>
</feature>
<feature type="compositionally biased region" description="Basic and acidic residues" evidence="12">
    <location>
        <begin position="578"/>
        <end position="647"/>
    </location>
</feature>
<feature type="transmembrane region" description="Helical" evidence="13">
    <location>
        <begin position="376"/>
        <end position="399"/>
    </location>
</feature>
<evidence type="ECO:0000256" key="5">
    <source>
        <dbReference type="ARBA" id="ARBA00022692"/>
    </source>
</evidence>
<dbReference type="GO" id="GO:0015293">
    <property type="term" value="F:symporter activity"/>
    <property type="evidence" value="ECO:0007669"/>
    <property type="project" value="TreeGrafter"/>
</dbReference>
<evidence type="ECO:0000256" key="10">
    <source>
        <dbReference type="ARBA" id="ARBA00023201"/>
    </source>
</evidence>
<dbReference type="InterPro" id="IPR051163">
    <property type="entry name" value="Sodium:Solute_Symporter_SSF"/>
</dbReference>
<dbReference type="Gene3D" id="1.20.1730.10">
    <property type="entry name" value="Sodium/glucose cotransporter"/>
    <property type="match status" value="1"/>
</dbReference>
<keyword evidence="9 13" id="KW-0472">Membrane</keyword>
<dbReference type="NCBIfam" id="TIGR00813">
    <property type="entry name" value="sss"/>
    <property type="match status" value="1"/>
</dbReference>
<evidence type="ECO:0000256" key="8">
    <source>
        <dbReference type="ARBA" id="ARBA00023065"/>
    </source>
</evidence>
<dbReference type="PANTHER" id="PTHR42985:SF28">
    <property type="entry name" value="SODIUM-DEPENDENT MULTIVITAMIN TRANSPORTER"/>
    <property type="match status" value="1"/>
</dbReference>
<feature type="transmembrane region" description="Helical" evidence="13">
    <location>
        <begin position="146"/>
        <end position="169"/>
    </location>
</feature>
<dbReference type="GO" id="GO:0005886">
    <property type="term" value="C:plasma membrane"/>
    <property type="evidence" value="ECO:0007669"/>
    <property type="project" value="UniProtKB-SubCell"/>
</dbReference>
<dbReference type="GO" id="GO:0006814">
    <property type="term" value="P:sodium ion transport"/>
    <property type="evidence" value="ECO:0007669"/>
    <property type="project" value="UniProtKB-KW"/>
</dbReference>
<feature type="transmembrane region" description="Helical" evidence="13">
    <location>
        <begin position="12"/>
        <end position="31"/>
    </location>
</feature>
<evidence type="ECO:0000256" key="3">
    <source>
        <dbReference type="ARBA" id="ARBA00022448"/>
    </source>
</evidence>
<feature type="transmembrane region" description="Helical" evidence="13">
    <location>
        <begin position="295"/>
        <end position="320"/>
    </location>
</feature>
<comment type="similarity">
    <text evidence="2 11">Belongs to the sodium:solute symporter (SSF) (TC 2.A.21) family.</text>
</comment>
<dbReference type="AlphaFoldDB" id="A0A9Q1C2K9"/>
<dbReference type="Proteomes" id="UP001152320">
    <property type="component" value="Chromosome 8"/>
</dbReference>
<keyword evidence="3" id="KW-0813">Transport</keyword>
<evidence type="ECO:0000256" key="1">
    <source>
        <dbReference type="ARBA" id="ARBA00004651"/>
    </source>
</evidence>
<feature type="transmembrane region" description="Helical" evidence="13">
    <location>
        <begin position="494"/>
        <end position="515"/>
    </location>
</feature>
<comment type="subcellular location">
    <subcellularLocation>
        <location evidence="1">Cell membrane</location>
        <topology evidence="1">Multi-pass membrane protein</topology>
    </subcellularLocation>
</comment>
<keyword evidence="5 13" id="KW-0812">Transmembrane</keyword>
<gene>
    <name evidence="14" type="ORF">HOLleu_18256</name>
</gene>
<feature type="transmembrane region" description="Helical" evidence="13">
    <location>
        <begin position="92"/>
        <end position="109"/>
    </location>
</feature>
<feature type="region of interest" description="Disordered" evidence="12">
    <location>
        <begin position="578"/>
        <end position="658"/>
    </location>
</feature>
<evidence type="ECO:0000313" key="15">
    <source>
        <dbReference type="Proteomes" id="UP001152320"/>
    </source>
</evidence>
<comment type="caution">
    <text evidence="14">The sequence shown here is derived from an EMBL/GenBank/DDBJ whole genome shotgun (WGS) entry which is preliminary data.</text>
</comment>
<reference evidence="14" key="1">
    <citation type="submission" date="2021-10" db="EMBL/GenBank/DDBJ databases">
        <title>Tropical sea cucumber genome reveals ecological adaptation and Cuvierian tubules defense mechanism.</title>
        <authorList>
            <person name="Chen T."/>
        </authorList>
    </citation>
    <scope>NUCLEOTIDE SEQUENCE</scope>
    <source>
        <strain evidence="14">Nanhai2018</strain>
        <tissue evidence="14">Muscle</tissue>
    </source>
</reference>
<feature type="transmembrane region" description="Helical" evidence="13">
    <location>
        <begin position="253"/>
        <end position="274"/>
    </location>
</feature>
<keyword evidence="8" id="KW-0406">Ion transport</keyword>
<evidence type="ECO:0000256" key="9">
    <source>
        <dbReference type="ARBA" id="ARBA00023136"/>
    </source>
</evidence>
<keyword evidence="10" id="KW-0739">Sodium transport</keyword>
<organism evidence="14 15">
    <name type="scientific">Holothuria leucospilota</name>
    <name type="common">Black long sea cucumber</name>
    <name type="synonym">Mertensiothuria leucospilota</name>
    <dbReference type="NCBI Taxonomy" id="206669"/>
    <lineage>
        <taxon>Eukaryota</taxon>
        <taxon>Metazoa</taxon>
        <taxon>Echinodermata</taxon>
        <taxon>Eleutherozoa</taxon>
        <taxon>Echinozoa</taxon>
        <taxon>Holothuroidea</taxon>
        <taxon>Aspidochirotacea</taxon>
        <taxon>Aspidochirotida</taxon>
        <taxon>Holothuriidae</taxon>
        <taxon>Holothuria</taxon>
    </lineage>
</organism>
<dbReference type="PANTHER" id="PTHR42985">
    <property type="entry name" value="SODIUM-COUPLED MONOCARBOXYLATE TRANSPORTER"/>
    <property type="match status" value="1"/>
</dbReference>
<name>A0A9Q1C2K9_HOLLE</name>
<keyword evidence="15" id="KW-1185">Reference proteome</keyword>
<dbReference type="OrthoDB" id="10389661at2759"/>
<proteinExistence type="inferred from homology"/>
<evidence type="ECO:0000256" key="6">
    <source>
        <dbReference type="ARBA" id="ARBA00022989"/>
    </source>
</evidence>
<dbReference type="EMBL" id="JAIZAY010000008">
    <property type="protein sequence ID" value="KAJ8037442.1"/>
    <property type="molecule type" value="Genomic_DNA"/>
</dbReference>
<evidence type="ECO:0000256" key="7">
    <source>
        <dbReference type="ARBA" id="ARBA00023053"/>
    </source>
</evidence>
<feature type="transmembrane region" description="Helical" evidence="13">
    <location>
        <begin position="175"/>
        <end position="193"/>
    </location>
</feature>
<dbReference type="PROSITE" id="PS50283">
    <property type="entry name" value="NA_SOLUT_SYMP_3"/>
    <property type="match status" value="1"/>
</dbReference>
<evidence type="ECO:0000256" key="4">
    <source>
        <dbReference type="ARBA" id="ARBA00022475"/>
    </source>
</evidence>
<evidence type="ECO:0000256" key="12">
    <source>
        <dbReference type="SAM" id="MobiDB-lite"/>
    </source>
</evidence>
<sequence length="658" mass="74093">MAESSTNPLSWVDYVVMSVLMLILIAMGIYYGAPKRRPSTTRSFFLADRNIFSLPIALTLLASFMSPVTLLGNPAETYVYGTQYIVDMLERLPVVIIVAEVIVPVFYGLDITTSYQVQLWFEFTFIVMHTIKYLRRRYGLSMQLLGALIFFLQTAFYVAIVSFSPALVINAVTNLNLWIIIVTTGLVCTFYTTMGGMKAVIWTDVVLALVIGVTVILVIISCVVQAGGIVQVWEINKADGRTDFFTFPLDLTVRLTFCSVFFGTFINNLNLWGVSQTAVQRYLSAKSLRAAKMSMWLNFPFAILVTGAALFQGIALYAFYHTEDDSISPTVFCEDDQCTAPPPTYVHPPPNYTSPDQILMIYVNQQFAHIPGYQGLFISCIFAGALSTISSGLNAMVAVSMEDIWKPFRKWLAKRRNEELEENETRDTRISKILSEYLFKNAFVYGLFTIGLALLSTRLGTLVTLVNSIFGVFGGPVLSAFLLGMLWKRTIGRAVFIGTAISFAIGMWMVIGSFVTDGQDDVFYLYKISFLWYGVVTIIVNVFLSVILSEIFRCFDPKEREKKVDLSLLCTWLRPKSPDTKSTDDQLELKSEDDQPDLKSEDDQQDLKSEDDQQDLKSEDDQLDLKSEDDQQDLKSEDDQPDLKSEDDPPAYDEVTRL</sequence>
<dbReference type="Pfam" id="PF00474">
    <property type="entry name" value="SSF"/>
    <property type="match status" value="1"/>
</dbReference>
<feature type="transmembrane region" description="Helical" evidence="13">
    <location>
        <begin position="530"/>
        <end position="552"/>
    </location>
</feature>
<feature type="transmembrane region" description="Helical" evidence="13">
    <location>
        <begin position="462"/>
        <end position="487"/>
    </location>
</feature>
<accession>A0A9Q1C2K9</accession>
<dbReference type="InterPro" id="IPR001734">
    <property type="entry name" value="Na/solute_symporter"/>
</dbReference>